<reference evidence="1 2" key="1">
    <citation type="submission" date="2014-06" db="EMBL/GenBank/DDBJ databases">
        <authorList>
            <consortium name="DOE Joint Genome Institute"/>
            <person name="Kuo A."/>
            <person name="Kohler A."/>
            <person name="Nagy L.G."/>
            <person name="Floudas D."/>
            <person name="Copeland A."/>
            <person name="Barry K.W."/>
            <person name="Cichocki N."/>
            <person name="Veneault-Fourrey C."/>
            <person name="LaButti K."/>
            <person name="Lindquist E.A."/>
            <person name="Lipzen A."/>
            <person name="Lundell T."/>
            <person name="Morin E."/>
            <person name="Murat C."/>
            <person name="Sun H."/>
            <person name="Tunlid A."/>
            <person name="Henrissat B."/>
            <person name="Grigoriev I.V."/>
            <person name="Hibbett D.S."/>
            <person name="Martin F."/>
            <person name="Nordberg H.P."/>
            <person name="Cantor M.N."/>
            <person name="Hua S.X."/>
        </authorList>
    </citation>
    <scope>NUCLEOTIDE SEQUENCE [LARGE SCALE GENOMIC DNA]</scope>
    <source>
        <strain evidence="1 2">ATCC 200175</strain>
    </source>
</reference>
<dbReference type="AlphaFoldDB" id="A0A0C9TBF6"/>
<sequence length="138" mass="15217">MHTVGLVIPISISHGIEAIVVLTITEGFVYTVTKVRSVAANAEAKGGRVRPETLPTSFFGRLTTRTHTLAMFIPPLVYVGTVVSNGLRVKFALSDEIVESEWKNVRLPCGALQIMRLPTWVNSGIQQGYASKFKFVWK</sequence>
<dbReference type="Proteomes" id="UP000053647">
    <property type="component" value="Unassembled WGS sequence"/>
</dbReference>
<accession>A0A0C9TBF6</accession>
<evidence type="ECO:0000313" key="2">
    <source>
        <dbReference type="Proteomes" id="UP000053647"/>
    </source>
</evidence>
<protein>
    <submittedName>
        <fullName evidence="1">Uncharacterized protein</fullName>
    </submittedName>
</protein>
<keyword evidence="2" id="KW-1185">Reference proteome</keyword>
<reference evidence="2" key="2">
    <citation type="submission" date="2015-01" db="EMBL/GenBank/DDBJ databases">
        <title>Evolutionary Origins and Diversification of the Mycorrhizal Mutualists.</title>
        <authorList>
            <consortium name="DOE Joint Genome Institute"/>
            <consortium name="Mycorrhizal Genomics Consortium"/>
            <person name="Kohler A."/>
            <person name="Kuo A."/>
            <person name="Nagy L.G."/>
            <person name="Floudas D."/>
            <person name="Copeland A."/>
            <person name="Barry K.W."/>
            <person name="Cichocki N."/>
            <person name="Veneault-Fourrey C."/>
            <person name="LaButti K."/>
            <person name="Lindquist E.A."/>
            <person name="Lipzen A."/>
            <person name="Lundell T."/>
            <person name="Morin E."/>
            <person name="Murat C."/>
            <person name="Riley R."/>
            <person name="Ohm R."/>
            <person name="Sun H."/>
            <person name="Tunlid A."/>
            <person name="Henrissat B."/>
            <person name="Grigoriev I.V."/>
            <person name="Hibbett D.S."/>
            <person name="Martin F."/>
        </authorList>
    </citation>
    <scope>NUCLEOTIDE SEQUENCE [LARGE SCALE GENOMIC DNA]</scope>
    <source>
        <strain evidence="2">ATCC 200175</strain>
    </source>
</reference>
<dbReference type="EMBL" id="KN819358">
    <property type="protein sequence ID" value="KIJ12930.1"/>
    <property type="molecule type" value="Genomic_DNA"/>
</dbReference>
<evidence type="ECO:0000313" key="1">
    <source>
        <dbReference type="EMBL" id="KIJ12930.1"/>
    </source>
</evidence>
<proteinExistence type="predicted"/>
<gene>
    <name evidence="1" type="ORF">PAXINDRAFT_100986</name>
</gene>
<dbReference type="HOGENOM" id="CLU_1855904_0_0_1"/>
<name>A0A0C9TBF6_PAXIN</name>
<organism evidence="1 2">
    <name type="scientific">Paxillus involutus ATCC 200175</name>
    <dbReference type="NCBI Taxonomy" id="664439"/>
    <lineage>
        <taxon>Eukaryota</taxon>
        <taxon>Fungi</taxon>
        <taxon>Dikarya</taxon>
        <taxon>Basidiomycota</taxon>
        <taxon>Agaricomycotina</taxon>
        <taxon>Agaricomycetes</taxon>
        <taxon>Agaricomycetidae</taxon>
        <taxon>Boletales</taxon>
        <taxon>Paxilineae</taxon>
        <taxon>Paxillaceae</taxon>
        <taxon>Paxillus</taxon>
    </lineage>
</organism>
<dbReference type="OrthoDB" id="422086at2759"/>